<dbReference type="Gramene" id="OPUNC01G38820.1">
    <property type="protein sequence ID" value="OPUNC01G38820.1"/>
    <property type="gene ID" value="OPUNC01G38820"/>
</dbReference>
<evidence type="ECO:0000256" key="11">
    <source>
        <dbReference type="PROSITE-ProRule" id="PRU00023"/>
    </source>
</evidence>
<evidence type="ECO:0000256" key="3">
    <source>
        <dbReference type="ARBA" id="ARBA00022679"/>
    </source>
</evidence>
<dbReference type="Pfam" id="PF07714">
    <property type="entry name" value="PK_Tyr_Ser-Thr"/>
    <property type="match status" value="1"/>
</dbReference>
<evidence type="ECO:0000256" key="9">
    <source>
        <dbReference type="ARBA" id="ARBA00047899"/>
    </source>
</evidence>
<keyword evidence="3" id="KW-0808">Transferase</keyword>
<sequence>MDTGMRAALHRQVSSGSLKESGELRRQTSLESPRTGRATTRFLFGRQSSMDPNRRRGRSQSPVGLAEDLTVPDNLDATMQLLFLACHGDAAGVEALLRGGVDVNSINLDGRTALHIASCEGHPDVVRVLLTWKANIDARDRWGSTAVADAKCYGHTEVYNLLKARGAKIPRNRRTPMMVSNPGDIPEYELNPSELQFKKGDEVVKGVYQVAKWNGTKVHVKILDRECYCDQEVMHELTVLEKVRHPNVVQFVGAVTQNIPMMIISEYLPNGDLSSCIPRKGRLHGQKVLKYGLEIARGMTYLHQCKPDPIIHCDLKPKNIFLDSGGQLKIAGFGLTRLSKISPGKVKLADHESIVDSFSHYTAPELYRNEMFDASVDAFSFGFILYEMVEGTHTVHGKSSEESGHTIRYDGMRPSLKNKLRGYPPDFKALIEECWETQGIARPTFSEIIIRLDKIYAQCMKQGTWKDSLKIWSVSRRFKNLRFKHFRTKKRVHVAMRRRHRLHRINEESSIGAAVGFVVGFVVAFYFPHWPPTSPRKLSIDRSISLLSAGVLRRTLSCLGDPDPPPPPCLSSTVSSSR</sequence>
<evidence type="ECO:0000256" key="7">
    <source>
        <dbReference type="ARBA" id="ARBA00022840"/>
    </source>
</evidence>
<evidence type="ECO:0000313" key="14">
    <source>
        <dbReference type="EnsemblPlants" id="OPUNC01G38820.1"/>
    </source>
</evidence>
<comment type="catalytic activity">
    <reaction evidence="10">
        <text>L-seryl-[protein] + ATP = O-phospho-L-seryl-[protein] + ADP + H(+)</text>
        <dbReference type="Rhea" id="RHEA:17989"/>
        <dbReference type="Rhea" id="RHEA-COMP:9863"/>
        <dbReference type="Rhea" id="RHEA-COMP:11604"/>
        <dbReference type="ChEBI" id="CHEBI:15378"/>
        <dbReference type="ChEBI" id="CHEBI:29999"/>
        <dbReference type="ChEBI" id="CHEBI:30616"/>
        <dbReference type="ChEBI" id="CHEBI:83421"/>
        <dbReference type="ChEBI" id="CHEBI:456216"/>
        <dbReference type="EC" id="2.7.11.1"/>
    </reaction>
</comment>
<keyword evidence="15" id="KW-1185">Reference proteome</keyword>
<dbReference type="EnsemblPlants" id="OPUNC01G38820.1">
    <property type="protein sequence ID" value="OPUNC01G38820.1"/>
    <property type="gene ID" value="OPUNC01G38820"/>
</dbReference>
<dbReference type="EC" id="2.7.11.1" evidence="2"/>
<evidence type="ECO:0000256" key="8">
    <source>
        <dbReference type="ARBA" id="ARBA00023043"/>
    </source>
</evidence>
<name>A0A0E0JS22_ORYPU</name>
<dbReference type="PROSITE" id="PS50011">
    <property type="entry name" value="PROTEIN_KINASE_DOM"/>
    <property type="match status" value="1"/>
</dbReference>
<dbReference type="Pfam" id="PF12796">
    <property type="entry name" value="Ank_2"/>
    <property type="match status" value="1"/>
</dbReference>
<reference evidence="14" key="1">
    <citation type="submission" date="2015-04" db="UniProtKB">
        <authorList>
            <consortium name="EnsemblPlants"/>
        </authorList>
    </citation>
    <scope>IDENTIFICATION</scope>
</reference>
<dbReference type="PROSITE" id="PS50088">
    <property type="entry name" value="ANK_REPEAT"/>
    <property type="match status" value="1"/>
</dbReference>
<feature type="region of interest" description="Disordered" evidence="12">
    <location>
        <begin position="559"/>
        <end position="578"/>
    </location>
</feature>
<proteinExistence type="inferred from homology"/>
<keyword evidence="8 11" id="KW-0040">ANK repeat</keyword>
<dbReference type="PANTHER" id="PTHR44329:SF215">
    <property type="entry name" value="OS01G0892800 PROTEIN"/>
    <property type="match status" value="1"/>
</dbReference>
<dbReference type="Proteomes" id="UP000026962">
    <property type="component" value="Chromosome 1"/>
</dbReference>
<evidence type="ECO:0000256" key="1">
    <source>
        <dbReference type="ARBA" id="ARBA00005843"/>
    </source>
</evidence>
<dbReference type="SUPFAM" id="SSF48403">
    <property type="entry name" value="Ankyrin repeat"/>
    <property type="match status" value="1"/>
</dbReference>
<dbReference type="GO" id="GO:0004674">
    <property type="term" value="F:protein serine/threonine kinase activity"/>
    <property type="evidence" value="ECO:0007669"/>
    <property type="project" value="UniProtKB-EC"/>
</dbReference>
<dbReference type="FunFam" id="1.25.40.20:FF:000380">
    <property type="entry name" value="Os01g0892800 protein"/>
    <property type="match status" value="1"/>
</dbReference>
<keyword evidence="4" id="KW-0677">Repeat</keyword>
<evidence type="ECO:0000259" key="13">
    <source>
        <dbReference type="PROSITE" id="PS50011"/>
    </source>
</evidence>
<dbReference type="AlphaFoldDB" id="A0A0E0JS22"/>
<comment type="catalytic activity">
    <reaction evidence="9">
        <text>L-threonyl-[protein] + ATP = O-phospho-L-threonyl-[protein] + ADP + H(+)</text>
        <dbReference type="Rhea" id="RHEA:46608"/>
        <dbReference type="Rhea" id="RHEA-COMP:11060"/>
        <dbReference type="Rhea" id="RHEA-COMP:11605"/>
        <dbReference type="ChEBI" id="CHEBI:15378"/>
        <dbReference type="ChEBI" id="CHEBI:30013"/>
        <dbReference type="ChEBI" id="CHEBI:30616"/>
        <dbReference type="ChEBI" id="CHEBI:61977"/>
        <dbReference type="ChEBI" id="CHEBI:456216"/>
        <dbReference type="EC" id="2.7.11.1"/>
    </reaction>
</comment>
<feature type="domain" description="Protein kinase" evidence="13">
    <location>
        <begin position="193"/>
        <end position="456"/>
    </location>
</feature>
<evidence type="ECO:0000313" key="15">
    <source>
        <dbReference type="Proteomes" id="UP000026962"/>
    </source>
</evidence>
<evidence type="ECO:0000256" key="6">
    <source>
        <dbReference type="ARBA" id="ARBA00022777"/>
    </source>
</evidence>
<dbReference type="eggNOG" id="KOG0192">
    <property type="taxonomic scope" value="Eukaryota"/>
</dbReference>
<dbReference type="FunFam" id="1.10.510.10:FF:000355">
    <property type="entry name" value="Integrin-linked protein kinase family"/>
    <property type="match status" value="1"/>
</dbReference>
<dbReference type="GO" id="GO:0005524">
    <property type="term" value="F:ATP binding"/>
    <property type="evidence" value="ECO:0007669"/>
    <property type="project" value="UniProtKB-KW"/>
</dbReference>
<dbReference type="Gene3D" id="3.30.200.20">
    <property type="entry name" value="Phosphorylase Kinase, domain 1"/>
    <property type="match status" value="1"/>
</dbReference>
<reference evidence="14" key="2">
    <citation type="submission" date="2018-05" db="EMBL/GenBank/DDBJ databases">
        <title>OpunRS2 (Oryza punctata Reference Sequence Version 2).</title>
        <authorList>
            <person name="Zhang J."/>
            <person name="Kudrna D."/>
            <person name="Lee S."/>
            <person name="Talag J."/>
            <person name="Welchert J."/>
            <person name="Wing R.A."/>
        </authorList>
    </citation>
    <scope>NUCLEOTIDE SEQUENCE [LARGE SCALE GENOMIC DNA]</scope>
</reference>
<keyword evidence="5" id="KW-0547">Nucleotide-binding</keyword>
<dbReference type="InterPro" id="IPR051681">
    <property type="entry name" value="Ser/Thr_Kinases-Pseudokinases"/>
</dbReference>
<dbReference type="InterPro" id="IPR008271">
    <property type="entry name" value="Ser/Thr_kinase_AS"/>
</dbReference>
<evidence type="ECO:0000256" key="5">
    <source>
        <dbReference type="ARBA" id="ARBA00022741"/>
    </source>
</evidence>
<dbReference type="PROSITE" id="PS00108">
    <property type="entry name" value="PROTEIN_KINASE_ST"/>
    <property type="match status" value="1"/>
</dbReference>
<keyword evidence="6" id="KW-0418">Kinase</keyword>
<dbReference type="SUPFAM" id="SSF56112">
    <property type="entry name" value="Protein kinase-like (PK-like)"/>
    <property type="match status" value="1"/>
</dbReference>
<dbReference type="Gene3D" id="1.10.510.10">
    <property type="entry name" value="Transferase(Phosphotransferase) domain 1"/>
    <property type="match status" value="1"/>
</dbReference>
<dbReference type="InterPro" id="IPR011009">
    <property type="entry name" value="Kinase-like_dom_sf"/>
</dbReference>
<dbReference type="InterPro" id="IPR001245">
    <property type="entry name" value="Ser-Thr/Tyr_kinase_cat_dom"/>
</dbReference>
<feature type="region of interest" description="Disordered" evidence="12">
    <location>
        <begin position="1"/>
        <end position="67"/>
    </location>
</feature>
<organism evidence="14">
    <name type="scientific">Oryza punctata</name>
    <name type="common">Red rice</name>
    <dbReference type="NCBI Taxonomy" id="4537"/>
    <lineage>
        <taxon>Eukaryota</taxon>
        <taxon>Viridiplantae</taxon>
        <taxon>Streptophyta</taxon>
        <taxon>Embryophyta</taxon>
        <taxon>Tracheophyta</taxon>
        <taxon>Spermatophyta</taxon>
        <taxon>Magnoliopsida</taxon>
        <taxon>Liliopsida</taxon>
        <taxon>Poales</taxon>
        <taxon>Poaceae</taxon>
        <taxon>BOP clade</taxon>
        <taxon>Oryzoideae</taxon>
        <taxon>Oryzeae</taxon>
        <taxon>Oryzinae</taxon>
        <taxon>Oryza</taxon>
    </lineage>
</organism>
<dbReference type="SMART" id="SM00248">
    <property type="entry name" value="ANK"/>
    <property type="match status" value="3"/>
</dbReference>
<dbReference type="PROSITE" id="PS50297">
    <property type="entry name" value="ANK_REP_REGION"/>
    <property type="match status" value="1"/>
</dbReference>
<accession>A0A0E0JS22</accession>
<dbReference type="STRING" id="4537.A0A0E0JS22"/>
<dbReference type="SMART" id="SM00220">
    <property type="entry name" value="S_TKc"/>
    <property type="match status" value="1"/>
</dbReference>
<dbReference type="GO" id="GO:0005737">
    <property type="term" value="C:cytoplasm"/>
    <property type="evidence" value="ECO:0007669"/>
    <property type="project" value="UniProtKB-ARBA"/>
</dbReference>
<evidence type="ECO:0000256" key="2">
    <source>
        <dbReference type="ARBA" id="ARBA00012513"/>
    </source>
</evidence>
<dbReference type="Gene3D" id="1.25.40.20">
    <property type="entry name" value="Ankyrin repeat-containing domain"/>
    <property type="match status" value="1"/>
</dbReference>
<dbReference type="InterPro" id="IPR000719">
    <property type="entry name" value="Prot_kinase_dom"/>
</dbReference>
<dbReference type="InterPro" id="IPR002110">
    <property type="entry name" value="Ankyrin_rpt"/>
</dbReference>
<dbReference type="PANTHER" id="PTHR44329">
    <property type="entry name" value="SERINE/THREONINE-PROTEIN KINASE TNNI3K-RELATED"/>
    <property type="match status" value="1"/>
</dbReference>
<evidence type="ECO:0000256" key="10">
    <source>
        <dbReference type="ARBA" id="ARBA00048679"/>
    </source>
</evidence>
<dbReference type="PIRSF" id="PIRSF000654">
    <property type="entry name" value="Integrin-linked_kinase"/>
    <property type="match status" value="1"/>
</dbReference>
<feature type="repeat" description="ANK" evidence="11">
    <location>
        <begin position="109"/>
        <end position="141"/>
    </location>
</feature>
<dbReference type="InterPro" id="IPR036770">
    <property type="entry name" value="Ankyrin_rpt-contain_sf"/>
</dbReference>
<protein>
    <recommendedName>
        <fullName evidence="2">non-specific serine/threonine protein kinase</fullName>
        <ecNumber evidence="2">2.7.11.1</ecNumber>
    </recommendedName>
</protein>
<comment type="similarity">
    <text evidence="1">Belongs to the protein kinase superfamily. TKL Ser/Thr protein kinase family.</text>
</comment>
<dbReference type="FunFam" id="3.30.200.20:FF:000180">
    <property type="entry name" value="serine/threonine-protein kinase STY46-like"/>
    <property type="match status" value="1"/>
</dbReference>
<evidence type="ECO:0000256" key="12">
    <source>
        <dbReference type="SAM" id="MobiDB-lite"/>
    </source>
</evidence>
<keyword evidence="7" id="KW-0067">ATP-binding</keyword>
<evidence type="ECO:0000256" key="4">
    <source>
        <dbReference type="ARBA" id="ARBA00022737"/>
    </source>
</evidence>